<evidence type="ECO:0000259" key="5">
    <source>
        <dbReference type="PROSITE" id="PS50111"/>
    </source>
</evidence>
<feature type="transmembrane region" description="Helical" evidence="4">
    <location>
        <begin position="41"/>
        <end position="59"/>
    </location>
</feature>
<keyword evidence="4" id="KW-0472">Membrane</keyword>
<dbReference type="Gene3D" id="1.10.287.950">
    <property type="entry name" value="Methyl-accepting chemotaxis protein"/>
    <property type="match status" value="1"/>
</dbReference>
<dbReference type="EMBL" id="CP115174">
    <property type="protein sequence ID" value="WBO23416.1"/>
    <property type="molecule type" value="Genomic_DNA"/>
</dbReference>
<gene>
    <name evidence="6" type="ORF">PBT88_04610</name>
</gene>
<accession>A0ABY7NSI7</accession>
<feature type="coiled-coil region" evidence="3">
    <location>
        <begin position="177"/>
        <end position="230"/>
    </location>
</feature>
<feature type="transmembrane region" description="Helical" evidence="4">
    <location>
        <begin position="144"/>
        <end position="164"/>
    </location>
</feature>
<evidence type="ECO:0000313" key="7">
    <source>
        <dbReference type="Proteomes" id="UP001210865"/>
    </source>
</evidence>
<dbReference type="Proteomes" id="UP001210865">
    <property type="component" value="Chromosome"/>
</dbReference>
<evidence type="ECO:0000256" key="1">
    <source>
        <dbReference type="ARBA" id="ARBA00023224"/>
    </source>
</evidence>
<feature type="transmembrane region" description="Helical" evidence="4">
    <location>
        <begin position="119"/>
        <end position="138"/>
    </location>
</feature>
<keyword evidence="4" id="KW-0812">Transmembrane</keyword>
<proteinExistence type="predicted"/>
<sequence>MIVRDLDDLRRNGIRLLTGAGWIFVAVLFVLSLIFAGKPGWEAFAIGCLVNLIPTFCAVRGRYDVGARNAVAVMLAVQPALLVFVMQGAIWQADMHLYFFASLAMLTILCDWRPLMIAGTVVAIHHLLLSVLAPAWVFQGGGGVSRVLIHAVAVAMQCAVLGYITNQLRAMIVKQGIQRETSEILAAEAQAARENAERALATTEALERRAAAERARRKQAEAEVSHLRRNALLELAAEFERSITGVASAVGIAASTLEESARSLDALARNTGRQAADVAAAAVQTKDAARSVAGGVSTLSRSIGSIAVNVTQQAELTDHARNRSAHGDKAVRALAHRTVDVGAFAHMISTIASQTNLLALNATIEAARAGESGRGFAIVAQEVKALASQAAHATGEISGIISGMNIGASEAEQSFEHVAAAIAELTEAAAAIRGAVDEQRVAASSIEQSADEAAAGMDAMADRIASVSESASAAEQLSGRVKGAAGALLRHAETLQNATDTFVNHLRAA</sequence>
<name>A0ABY7NSI7_9SPHN</name>
<keyword evidence="3" id="KW-0175">Coiled coil</keyword>
<keyword evidence="4" id="KW-1133">Transmembrane helix</keyword>
<evidence type="ECO:0000313" key="6">
    <source>
        <dbReference type="EMBL" id="WBO23416.1"/>
    </source>
</evidence>
<feature type="domain" description="Methyl-accepting transducer" evidence="5">
    <location>
        <begin position="228"/>
        <end position="479"/>
    </location>
</feature>
<keyword evidence="7" id="KW-1185">Reference proteome</keyword>
<keyword evidence="1 2" id="KW-0807">Transducer</keyword>
<dbReference type="SMART" id="SM00283">
    <property type="entry name" value="MA"/>
    <property type="match status" value="1"/>
</dbReference>
<reference evidence="6 7" key="1">
    <citation type="submission" date="2022-12" db="EMBL/GenBank/DDBJ databases">
        <title>Sphingomonas abieness sp. nov., an endophytic bacterium isolated from Abies koreana.</title>
        <authorList>
            <person name="Jiang L."/>
            <person name="Lee J."/>
        </authorList>
    </citation>
    <scope>NUCLEOTIDE SEQUENCE [LARGE SCALE GENOMIC DNA]</scope>
    <source>
        <strain evidence="7">PAMB 00755</strain>
    </source>
</reference>
<feature type="transmembrane region" description="Helical" evidence="4">
    <location>
        <begin position="12"/>
        <end position="35"/>
    </location>
</feature>
<organism evidence="6 7">
    <name type="scientific">Sphingomonas abietis</name>
    <dbReference type="NCBI Taxonomy" id="3012344"/>
    <lineage>
        <taxon>Bacteria</taxon>
        <taxon>Pseudomonadati</taxon>
        <taxon>Pseudomonadota</taxon>
        <taxon>Alphaproteobacteria</taxon>
        <taxon>Sphingomonadales</taxon>
        <taxon>Sphingomonadaceae</taxon>
        <taxon>Sphingomonas</taxon>
    </lineage>
</organism>
<dbReference type="InterPro" id="IPR004089">
    <property type="entry name" value="MCPsignal_dom"/>
</dbReference>
<protein>
    <submittedName>
        <fullName evidence="6">Methyl-accepting chemotaxis protein</fullName>
    </submittedName>
</protein>
<dbReference type="PANTHER" id="PTHR32089">
    <property type="entry name" value="METHYL-ACCEPTING CHEMOTAXIS PROTEIN MCPB"/>
    <property type="match status" value="1"/>
</dbReference>
<feature type="transmembrane region" description="Helical" evidence="4">
    <location>
        <begin position="71"/>
        <end position="90"/>
    </location>
</feature>
<dbReference type="PROSITE" id="PS50111">
    <property type="entry name" value="CHEMOTAXIS_TRANSDUC_2"/>
    <property type="match status" value="1"/>
</dbReference>
<dbReference type="RefSeq" id="WP_270078048.1">
    <property type="nucleotide sequence ID" value="NZ_CP115174.1"/>
</dbReference>
<dbReference type="SUPFAM" id="SSF58104">
    <property type="entry name" value="Methyl-accepting chemotaxis protein (MCP) signaling domain"/>
    <property type="match status" value="1"/>
</dbReference>
<evidence type="ECO:0000256" key="4">
    <source>
        <dbReference type="SAM" id="Phobius"/>
    </source>
</evidence>
<evidence type="ECO:0000256" key="3">
    <source>
        <dbReference type="SAM" id="Coils"/>
    </source>
</evidence>
<dbReference type="PANTHER" id="PTHR32089:SF112">
    <property type="entry name" value="LYSOZYME-LIKE PROTEIN-RELATED"/>
    <property type="match status" value="1"/>
</dbReference>
<evidence type="ECO:0000256" key="2">
    <source>
        <dbReference type="PROSITE-ProRule" id="PRU00284"/>
    </source>
</evidence>
<dbReference type="Pfam" id="PF00015">
    <property type="entry name" value="MCPsignal"/>
    <property type="match status" value="1"/>
</dbReference>